<dbReference type="FunFam" id="3.40.50.720:FF:000084">
    <property type="entry name" value="Short-chain dehydrogenase reductase"/>
    <property type="match status" value="1"/>
</dbReference>
<dbReference type="AlphaFoldDB" id="A0A484N5Z2"/>
<dbReference type="NCBIfam" id="NF005559">
    <property type="entry name" value="PRK07231.1"/>
    <property type="match status" value="1"/>
</dbReference>
<organism evidence="4 5">
    <name type="scientific">Cuscuta campestris</name>
    <dbReference type="NCBI Taxonomy" id="132261"/>
    <lineage>
        <taxon>Eukaryota</taxon>
        <taxon>Viridiplantae</taxon>
        <taxon>Streptophyta</taxon>
        <taxon>Embryophyta</taxon>
        <taxon>Tracheophyta</taxon>
        <taxon>Spermatophyta</taxon>
        <taxon>Magnoliopsida</taxon>
        <taxon>eudicotyledons</taxon>
        <taxon>Gunneridae</taxon>
        <taxon>Pentapetalae</taxon>
        <taxon>asterids</taxon>
        <taxon>lamiids</taxon>
        <taxon>Solanales</taxon>
        <taxon>Convolvulaceae</taxon>
        <taxon>Cuscuteae</taxon>
        <taxon>Cuscuta</taxon>
        <taxon>Cuscuta subgen. Grammica</taxon>
        <taxon>Cuscuta sect. Cleistogrammica</taxon>
    </lineage>
</organism>
<dbReference type="PANTHER" id="PTHR43943:SF2">
    <property type="entry name" value="DEHYDROGENASE_REDUCTASE 4"/>
    <property type="match status" value="1"/>
</dbReference>
<dbReference type="Pfam" id="PF13041">
    <property type="entry name" value="PPR_2"/>
    <property type="match status" value="2"/>
</dbReference>
<dbReference type="PANTHER" id="PTHR43943">
    <property type="entry name" value="DEHYDROGENASE/REDUCTASE (SDR FAMILY) MEMBER 4"/>
    <property type="match status" value="1"/>
</dbReference>
<sequence>MRRVLLCLLNVTNNDAKYRAKVTQSCAYFSSTSPYCQDQPVQDRHIEEHERHSSTGPATRIHKLIASQSDPLLAKEIFDLASRHPDFQPSYAVFHSLIIKLGRAHHFSLMEPLLHSLKYHRFTISPSLFSHIIQIYGDARNPEKALKTFYTILEFNMKPRRRHLNQILEILVAHRDFIRPAFDLFKSAHRYGVPPNTRSYNILMRAFCLNDDLSIACSLLDKMYERDVLPDVESYRILIQGLCRKSQVNKAVDLLDDMLNKGFLPDTFCYTTLLNSLCRKKQLREAYKLLCRMKVKGCNPDIVHYNTVILGFCREGRALDACKVLEEMPENGCLPNLVSYRTLVGGLCDQGMYEKAKDYVNEMVSKGFSLHFSRVHTLIMGFCGLGKIDEACEIVEVLLKHQNTLHIDTWDGIIGRVCEDDAERLGDILEEIKKVEIKPGSRIVDIGAGFGDFIINRIKGRSRKKIILDEILDEMSPSSHYNKIDEPFLPLKLQTKVKEMETEKTGKRFAGKVAIVTASTQGIGFAIAQCLGFEGASLVISSRKQKNVDEAVEKLRGKGIEVLGVVCHVSNSQHRKNLIEKTLQKYGRIDVIVSNAAANPSVDSILETKESILDKLWDINVKASILLLQDAVAHLQKGSSVVLISSITAFNPPAGMSMYGVTKTALLGLTKALAAEMAPNTRVNCVAPGFVPTHFAEFLTKSDEIRNSLVEKTLLNRLGKTEDMASAAAFLASDDAAYITGETLVVAGGMPSRL</sequence>
<dbReference type="Pfam" id="PF12854">
    <property type="entry name" value="PPR_1"/>
    <property type="match status" value="1"/>
</dbReference>
<dbReference type="Proteomes" id="UP000595140">
    <property type="component" value="Unassembled WGS sequence"/>
</dbReference>
<dbReference type="InterPro" id="IPR002347">
    <property type="entry name" value="SDR_fam"/>
</dbReference>
<evidence type="ECO:0000313" key="4">
    <source>
        <dbReference type="EMBL" id="VFQ96259.1"/>
    </source>
</evidence>
<keyword evidence="5" id="KW-1185">Reference proteome</keyword>
<dbReference type="InterPro" id="IPR011990">
    <property type="entry name" value="TPR-like_helical_dom_sf"/>
</dbReference>
<dbReference type="InterPro" id="IPR036291">
    <property type="entry name" value="NAD(P)-bd_dom_sf"/>
</dbReference>
<dbReference type="PRINTS" id="PR00080">
    <property type="entry name" value="SDRFAMILY"/>
</dbReference>
<feature type="repeat" description="PPR" evidence="3">
    <location>
        <begin position="301"/>
        <end position="335"/>
    </location>
</feature>
<dbReference type="InterPro" id="IPR002885">
    <property type="entry name" value="PPR_rpt"/>
</dbReference>
<feature type="repeat" description="PPR" evidence="3">
    <location>
        <begin position="266"/>
        <end position="300"/>
    </location>
</feature>
<dbReference type="EMBL" id="OOIL02005938">
    <property type="protein sequence ID" value="VFQ96259.1"/>
    <property type="molecule type" value="Genomic_DNA"/>
</dbReference>
<dbReference type="PROSITE" id="PS00061">
    <property type="entry name" value="ADH_SHORT"/>
    <property type="match status" value="1"/>
</dbReference>
<dbReference type="SUPFAM" id="SSF51735">
    <property type="entry name" value="NAD(P)-binding Rossmann-fold domains"/>
    <property type="match status" value="1"/>
</dbReference>
<dbReference type="OrthoDB" id="185373at2759"/>
<dbReference type="Gene3D" id="1.25.40.10">
    <property type="entry name" value="Tetratricopeptide repeat domain"/>
    <property type="match status" value="2"/>
</dbReference>
<feature type="repeat" description="PPR" evidence="3">
    <location>
        <begin position="196"/>
        <end position="230"/>
    </location>
</feature>
<comment type="similarity">
    <text evidence="1">Belongs to the short-chain dehydrogenases/reductases (SDR) family.</text>
</comment>
<dbReference type="Pfam" id="PF13561">
    <property type="entry name" value="adh_short_C2"/>
    <property type="match status" value="1"/>
</dbReference>
<dbReference type="PRINTS" id="PR00081">
    <property type="entry name" value="GDHRDH"/>
</dbReference>
<name>A0A484N5Z2_9ASTE</name>
<gene>
    <name evidence="4" type="ORF">CCAM_LOCUS38035</name>
</gene>
<dbReference type="NCBIfam" id="TIGR00756">
    <property type="entry name" value="PPR"/>
    <property type="match status" value="5"/>
</dbReference>
<proteinExistence type="inferred from homology"/>
<dbReference type="Pfam" id="PF01535">
    <property type="entry name" value="PPR"/>
    <property type="match status" value="1"/>
</dbReference>
<feature type="repeat" description="PPR" evidence="3">
    <location>
        <begin position="336"/>
        <end position="370"/>
    </location>
</feature>
<accession>A0A484N5Z2</accession>
<evidence type="ECO:0000256" key="3">
    <source>
        <dbReference type="PROSITE-ProRule" id="PRU00708"/>
    </source>
</evidence>
<keyword evidence="2" id="KW-0677">Repeat</keyword>
<evidence type="ECO:0000313" key="5">
    <source>
        <dbReference type="Proteomes" id="UP000595140"/>
    </source>
</evidence>
<dbReference type="InterPro" id="IPR020904">
    <property type="entry name" value="Sc_DH/Rdtase_CS"/>
</dbReference>
<dbReference type="Gene3D" id="3.40.50.720">
    <property type="entry name" value="NAD(P)-binding Rossmann-like Domain"/>
    <property type="match status" value="1"/>
</dbReference>
<feature type="repeat" description="PPR" evidence="3">
    <location>
        <begin position="231"/>
        <end position="265"/>
    </location>
</feature>
<evidence type="ECO:0000256" key="2">
    <source>
        <dbReference type="ARBA" id="ARBA00022737"/>
    </source>
</evidence>
<protein>
    <submittedName>
        <fullName evidence="4">Uncharacterized protein</fullName>
    </submittedName>
</protein>
<dbReference type="GO" id="GO:0016616">
    <property type="term" value="F:oxidoreductase activity, acting on the CH-OH group of donors, NAD or NADP as acceptor"/>
    <property type="evidence" value="ECO:0007669"/>
    <property type="project" value="UniProtKB-ARBA"/>
</dbReference>
<reference evidence="4 5" key="1">
    <citation type="submission" date="2018-04" db="EMBL/GenBank/DDBJ databases">
        <authorList>
            <person name="Vogel A."/>
        </authorList>
    </citation>
    <scope>NUCLEOTIDE SEQUENCE [LARGE SCALE GENOMIC DNA]</scope>
</reference>
<dbReference type="PROSITE" id="PS51375">
    <property type="entry name" value="PPR"/>
    <property type="match status" value="5"/>
</dbReference>
<evidence type="ECO:0000256" key="1">
    <source>
        <dbReference type="ARBA" id="ARBA00006484"/>
    </source>
</evidence>